<comment type="similarity">
    <text evidence="1">Belongs to the rtf2 family.</text>
</comment>
<organism evidence="5 6">
    <name type="scientific">Polyodon spathula</name>
    <name type="common">North American paddlefish</name>
    <name type="synonym">Squalus spathula</name>
    <dbReference type="NCBI Taxonomy" id="7913"/>
    <lineage>
        <taxon>Eukaryota</taxon>
        <taxon>Metazoa</taxon>
        <taxon>Chordata</taxon>
        <taxon>Craniata</taxon>
        <taxon>Vertebrata</taxon>
        <taxon>Euteleostomi</taxon>
        <taxon>Actinopterygii</taxon>
        <taxon>Chondrostei</taxon>
        <taxon>Acipenseriformes</taxon>
        <taxon>Polyodontidae</taxon>
        <taxon>Polyodon</taxon>
    </lineage>
</organism>
<dbReference type="EMBL" id="JAAWVQ010173749">
    <property type="protein sequence ID" value="MBN3288238.1"/>
    <property type="molecule type" value="Genomic_DNA"/>
</dbReference>
<comment type="caution">
    <text evidence="5">The sequence shown here is derived from an EMBL/GenBank/DDBJ whole genome shotgun (WGS) entry which is preliminary data.</text>
</comment>
<evidence type="ECO:0000313" key="5">
    <source>
        <dbReference type="EMBL" id="MBN3288238.1"/>
    </source>
</evidence>
<dbReference type="InterPro" id="IPR006735">
    <property type="entry name" value="Rtf2"/>
</dbReference>
<feature type="compositionally biased region" description="Low complexity" evidence="4">
    <location>
        <begin position="205"/>
        <end position="215"/>
    </location>
</feature>
<name>A0ABS2YQQ5_POLSP</name>
<gene>
    <name evidence="5" type="primary">Rtfdc1_0</name>
    <name evidence="5" type="ORF">GTO93_0002831</name>
</gene>
<sequence>MGCDGGTIPKRHELVKGPKKVEKVDKNAALVARWYYCALTQEKLSRPVVSCDLGRLYNKDAVIEYLLDKSAERPNMEVAVHIRGIKDVKELNLTDNPAWQGDRGNTKGDRYEDLHRACYICPVVGLEMNGRHKFCYLRTCGCVFSERALREVKTEICHKCGDPFQNSDIVILNGSKEEVEELRKGMEERRAKEKLGKKSKKSKAAETVSKSEASKGQIKDNPGPSKTTKNEFKTATGNKAEDSIESAPEPSSSTAVSIKPVAAAGSKRLFSGSDEKSEAYKSLFTSHSSAKRTKDQTSNWVTHTPYHF</sequence>
<dbReference type="InterPro" id="IPR027799">
    <property type="entry name" value="Rtf2_RING-finger"/>
</dbReference>
<dbReference type="PANTHER" id="PTHR12775">
    <property type="entry name" value="PROTEIN C20ORF43 HOMOLOG"/>
    <property type="match status" value="1"/>
</dbReference>
<evidence type="ECO:0000256" key="4">
    <source>
        <dbReference type="SAM" id="MobiDB-lite"/>
    </source>
</evidence>
<proteinExistence type="inferred from homology"/>
<protein>
    <recommendedName>
        <fullName evidence="2">Replication termination factor 2</fullName>
    </recommendedName>
    <alternativeName>
        <fullName evidence="3">Replication termination factor 2 domain-containing protein 1</fullName>
    </alternativeName>
</protein>
<evidence type="ECO:0000256" key="2">
    <source>
        <dbReference type="ARBA" id="ARBA00015157"/>
    </source>
</evidence>
<feature type="non-terminal residue" evidence="5">
    <location>
        <position position="308"/>
    </location>
</feature>
<reference evidence="5" key="1">
    <citation type="journal article" date="2021" name="Cell">
        <title>Tracing the genetic footprints of vertebrate landing in non-teleost ray-finned fishes.</title>
        <authorList>
            <person name="Bi X."/>
            <person name="Wang K."/>
            <person name="Yang L."/>
            <person name="Pan H."/>
            <person name="Jiang H."/>
            <person name="Wei Q."/>
            <person name="Fang M."/>
            <person name="Yu H."/>
            <person name="Zhu C."/>
            <person name="Cai Y."/>
            <person name="He Y."/>
            <person name="Gan X."/>
            <person name="Zeng H."/>
            <person name="Yu D."/>
            <person name="Zhu Y."/>
            <person name="Jiang H."/>
            <person name="Qiu Q."/>
            <person name="Yang H."/>
            <person name="Zhang Y.E."/>
            <person name="Wang W."/>
            <person name="Zhu M."/>
            <person name="He S."/>
            <person name="Zhang G."/>
        </authorList>
    </citation>
    <scope>NUCLEOTIDE SEQUENCE</scope>
    <source>
        <strain evidence="5">Pddl_001</strain>
    </source>
</reference>
<feature type="region of interest" description="Disordered" evidence="4">
    <location>
        <begin position="285"/>
        <end position="308"/>
    </location>
</feature>
<dbReference type="PANTHER" id="PTHR12775:SF0">
    <property type="entry name" value="REPLICATION TERMINATION FACTOR 2"/>
    <property type="match status" value="1"/>
</dbReference>
<evidence type="ECO:0000256" key="1">
    <source>
        <dbReference type="ARBA" id="ARBA00009885"/>
    </source>
</evidence>
<dbReference type="CDD" id="cd16653">
    <property type="entry name" value="RING-like_Rtf2"/>
    <property type="match status" value="1"/>
</dbReference>
<keyword evidence="6" id="KW-1185">Reference proteome</keyword>
<feature type="compositionally biased region" description="Basic and acidic residues" evidence="4">
    <location>
        <begin position="183"/>
        <end position="196"/>
    </location>
</feature>
<evidence type="ECO:0000313" key="6">
    <source>
        <dbReference type="Proteomes" id="UP001166093"/>
    </source>
</evidence>
<feature type="region of interest" description="Disordered" evidence="4">
    <location>
        <begin position="183"/>
        <end position="259"/>
    </location>
</feature>
<accession>A0ABS2YQQ5</accession>
<feature type="non-terminal residue" evidence="5">
    <location>
        <position position="1"/>
    </location>
</feature>
<dbReference type="Proteomes" id="UP001166093">
    <property type="component" value="Unassembled WGS sequence"/>
</dbReference>
<evidence type="ECO:0000256" key="3">
    <source>
        <dbReference type="ARBA" id="ARBA00030367"/>
    </source>
</evidence>
<dbReference type="Pfam" id="PF04641">
    <property type="entry name" value="Rtf2"/>
    <property type="match status" value="1"/>
</dbReference>